<feature type="compositionally biased region" description="Basic residues" evidence="1">
    <location>
        <begin position="182"/>
        <end position="192"/>
    </location>
</feature>
<reference evidence="2 3" key="1">
    <citation type="journal article" date="2010" name="ChemBioChem">
        <title>Cloning and characterization of the biosynthetic gene cluster of 16-membered macrolide antibiotic FD-891: involvement of a dual functional cytochrome P450 monooxygenase catalyzing epoxidation and hydroxylation.</title>
        <authorList>
            <person name="Kudo F."/>
            <person name="Motegi A."/>
            <person name="Mizoue K."/>
            <person name="Eguchi T."/>
        </authorList>
    </citation>
    <scope>NUCLEOTIDE SEQUENCE [LARGE SCALE GENOMIC DNA]</scope>
    <source>
        <strain evidence="2 3">A-8890</strain>
    </source>
</reference>
<dbReference type="RefSeq" id="WP_286250489.1">
    <property type="nucleotide sequence ID" value="NZ_AP018448.1"/>
</dbReference>
<proteinExistence type="predicted"/>
<reference evidence="2 3" key="2">
    <citation type="journal article" date="2023" name="ChemBioChem">
        <title>Acyltransferase Domain Exchange between Two Independent Type I Polyketide Synthases in the Same Producer Strain of Macrolide Antibiotics.</title>
        <authorList>
            <person name="Kudo F."/>
            <person name="Kishikawa K."/>
            <person name="Tsuboi K."/>
            <person name="Kido T."/>
            <person name="Usui T."/>
            <person name="Hashimoto J."/>
            <person name="Shin-Ya K."/>
            <person name="Miyanaga A."/>
            <person name="Eguchi T."/>
        </authorList>
    </citation>
    <scope>NUCLEOTIDE SEQUENCE [LARGE SCALE GENOMIC DNA]</scope>
    <source>
        <strain evidence="2 3">A-8890</strain>
    </source>
</reference>
<protein>
    <submittedName>
        <fullName evidence="2">Uncharacterized protein</fullName>
    </submittedName>
</protein>
<organism evidence="2 3">
    <name type="scientific">Streptomyces graminofaciens</name>
    <dbReference type="NCBI Taxonomy" id="68212"/>
    <lineage>
        <taxon>Bacteria</taxon>
        <taxon>Bacillati</taxon>
        <taxon>Actinomycetota</taxon>
        <taxon>Actinomycetes</taxon>
        <taxon>Kitasatosporales</taxon>
        <taxon>Streptomycetaceae</taxon>
        <taxon>Streptomyces</taxon>
    </lineage>
</organism>
<feature type="compositionally biased region" description="Basic and acidic residues" evidence="1">
    <location>
        <begin position="196"/>
        <end position="208"/>
    </location>
</feature>
<feature type="compositionally biased region" description="Basic and acidic residues" evidence="1">
    <location>
        <begin position="91"/>
        <end position="107"/>
    </location>
</feature>
<gene>
    <name evidence="2" type="ORF">SGFS_029980</name>
</gene>
<evidence type="ECO:0000256" key="1">
    <source>
        <dbReference type="SAM" id="MobiDB-lite"/>
    </source>
</evidence>
<dbReference type="Proteomes" id="UP001321542">
    <property type="component" value="Chromosome"/>
</dbReference>
<feature type="compositionally biased region" description="Acidic residues" evidence="1">
    <location>
        <begin position="108"/>
        <end position="175"/>
    </location>
</feature>
<evidence type="ECO:0000313" key="3">
    <source>
        <dbReference type="Proteomes" id="UP001321542"/>
    </source>
</evidence>
<name>A0ABN5VF31_9ACTN</name>
<evidence type="ECO:0000313" key="2">
    <source>
        <dbReference type="EMBL" id="BBC31704.1"/>
    </source>
</evidence>
<sequence length="239" mass="25435">MKNATIGAAVLGGYVLGRTKKAKVALSLGALLAGAKARPGQLGKLLDTPFFSGVTQQVRTELTDASKAAAISVLTAKADSLAEVIHDRTAGLQEKAHGESGKDRSEAEHDEDAEDDEGRAEETAEQEPEEPEEPEARDEEAEDEETDEDEEARGEEEDREDDEQEAQEGDEEEAQGGEGRSGKRRSPARRTSARGGEGRAKAEHRGSDQKSPSRPRKKTAAASRSKSGATAGSRRQGDG</sequence>
<accession>A0ABN5VF31</accession>
<keyword evidence="3" id="KW-1185">Reference proteome</keyword>
<feature type="region of interest" description="Disordered" evidence="1">
    <location>
        <begin position="91"/>
        <end position="239"/>
    </location>
</feature>
<dbReference type="EMBL" id="AP018448">
    <property type="protein sequence ID" value="BBC31704.1"/>
    <property type="molecule type" value="Genomic_DNA"/>
</dbReference>